<dbReference type="SMART" id="SM01006">
    <property type="entry name" value="AlcB"/>
    <property type="match status" value="1"/>
</dbReference>
<reference evidence="3 4" key="1">
    <citation type="submission" date="2007-06" db="EMBL/GenBank/DDBJ databases">
        <authorList>
            <person name="Shimkets L."/>
            <person name="Ferriera S."/>
            <person name="Johnson J."/>
            <person name="Kravitz S."/>
            <person name="Beeson K."/>
            <person name="Sutton G."/>
            <person name="Rogers Y.-H."/>
            <person name="Friedman R."/>
            <person name="Frazier M."/>
            <person name="Venter J.C."/>
        </authorList>
    </citation>
    <scope>NUCLEOTIDE SEQUENCE [LARGE SCALE GENOMIC DNA]</scope>
    <source>
        <strain evidence="3 4">SIR-1</strain>
    </source>
</reference>
<dbReference type="PANTHER" id="PTHR34384">
    <property type="entry name" value="L-2,3-DIAMINOPROPANOATE--CITRATE LIGASE"/>
    <property type="match status" value="1"/>
</dbReference>
<evidence type="ECO:0000256" key="1">
    <source>
        <dbReference type="ARBA" id="ARBA00004924"/>
    </source>
</evidence>
<evidence type="ECO:0000313" key="4">
    <source>
        <dbReference type="Proteomes" id="UP000005801"/>
    </source>
</evidence>
<proteinExistence type="predicted"/>
<dbReference type="Gene3D" id="3.30.310.280">
    <property type="match status" value="1"/>
</dbReference>
<dbReference type="InterPro" id="IPR022770">
    <property type="entry name" value="IucA/IucC-like_C"/>
</dbReference>
<dbReference type="GO" id="GO:0016881">
    <property type="term" value="F:acid-amino acid ligase activity"/>
    <property type="evidence" value="ECO:0007669"/>
    <property type="project" value="UniProtKB-ARBA"/>
</dbReference>
<comment type="caution">
    <text evidence="3">The sequence shown here is derived from an EMBL/GenBank/DDBJ whole genome shotgun (WGS) entry which is preliminary data.</text>
</comment>
<protein>
    <submittedName>
        <fullName evidence="3">IucA/IucC</fullName>
    </submittedName>
</protein>
<name>A6G0Y3_9BACT</name>
<keyword evidence="4" id="KW-1185">Reference proteome</keyword>
<organism evidence="3 4">
    <name type="scientific">Plesiocystis pacifica SIR-1</name>
    <dbReference type="NCBI Taxonomy" id="391625"/>
    <lineage>
        <taxon>Bacteria</taxon>
        <taxon>Pseudomonadati</taxon>
        <taxon>Myxococcota</taxon>
        <taxon>Polyangia</taxon>
        <taxon>Nannocystales</taxon>
        <taxon>Nannocystaceae</taxon>
        <taxon>Plesiocystis</taxon>
    </lineage>
</organism>
<evidence type="ECO:0000313" key="3">
    <source>
        <dbReference type="EMBL" id="EDM80521.1"/>
    </source>
</evidence>
<dbReference type="Proteomes" id="UP000005801">
    <property type="component" value="Unassembled WGS sequence"/>
</dbReference>
<dbReference type="Pfam" id="PF13523">
    <property type="entry name" value="Acetyltransf_8"/>
    <property type="match status" value="1"/>
</dbReference>
<dbReference type="EMBL" id="ABCS01000010">
    <property type="protein sequence ID" value="EDM80521.1"/>
    <property type="molecule type" value="Genomic_DNA"/>
</dbReference>
<comment type="pathway">
    <text evidence="1">Siderophore biosynthesis.</text>
</comment>
<dbReference type="Pfam" id="PF06276">
    <property type="entry name" value="FhuF"/>
    <property type="match status" value="1"/>
</dbReference>
<dbReference type="SUPFAM" id="SSF55729">
    <property type="entry name" value="Acyl-CoA N-acyltransferases (Nat)"/>
    <property type="match status" value="1"/>
</dbReference>
<dbReference type="AlphaFoldDB" id="A6G0Y3"/>
<dbReference type="PANTHER" id="PTHR34384:SF6">
    <property type="entry name" value="STAPHYLOFERRIN B SYNTHASE"/>
    <property type="match status" value="1"/>
</dbReference>
<evidence type="ECO:0000259" key="2">
    <source>
        <dbReference type="SMART" id="SM01006"/>
    </source>
</evidence>
<dbReference type="Gene3D" id="6.10.250.3370">
    <property type="match status" value="1"/>
</dbReference>
<dbReference type="Pfam" id="PF04183">
    <property type="entry name" value="IucA_IucC"/>
    <property type="match status" value="1"/>
</dbReference>
<gene>
    <name evidence="3" type="ORF">PPSIR1_41959</name>
</gene>
<dbReference type="InterPro" id="IPR019432">
    <property type="entry name" value="Acyltransferase_MbtK/IucB-like"/>
</dbReference>
<dbReference type="InterPro" id="IPR007310">
    <property type="entry name" value="Aerobactin_biosyn_IucA/IucC_N"/>
</dbReference>
<dbReference type="InterPro" id="IPR016181">
    <property type="entry name" value="Acyl_CoA_acyltransferase"/>
</dbReference>
<dbReference type="GO" id="GO:0016746">
    <property type="term" value="F:acyltransferase activity"/>
    <property type="evidence" value="ECO:0007669"/>
    <property type="project" value="InterPro"/>
</dbReference>
<sequence>MLAPRPRQGQPAQARGARGSASVSAVFRVAFPGFGEVSLRPFELERDPAFLHEWVNRDYAYFWGLQGASLERVVEEYRRLLAPEHYEVFVGEHQGRPAFVLERYDPRQDPIGAFYPVAPGDRGVHVIVAPPDAGPRVPNFTWFMFEAILDFAFSDPGVARVLVEPDIRNKKMFTLCERVGFETGRVVELPHKTAQLAFVTRARHEAIRRAGTIRERSTMNHADNFVSPQRAVGHLRRDAWARANRALVKKALCEFSHERLLEPRELEASEAEGFAVYEVDDGAGFSCRFEAKPLPLDHLWIREQSITVTRPQADARRSPSAPEVDAVEFIKAFREPLGISEQLLPLYLEEILSTLQGSAFKLGKGNPSAAQLARADFQTIEQSMTEGHPCFVANNGRIGFDSTDYRSYAPEAGNTFSLLWLAGHRRKAVYAGTDELPYETLIAQELDAHTRAAFEDRIRSQGADPADYLFIPVHPFQWFNKLASVFASEVASGDLICLGYGPDQYLAQQSVRTLFNVSNPDKFYTKSALSILNMGFMRGLPHYYLGTAPTMAVWLEQLLYTDPYIEASGFRMLGELASVSYVNPYFEEFGPHNDYNKMLASLWRESPMSVAEDGQTPMTMAALVHVDDHGQALLPALIEASGLSTRAWLDRYLDAYLAPLLHCFYRYDLVFMPHGENLILVLEDHVPVRALMKDITEEVAILSEAIEIPEALSRVRMEVPDDVKLLSIFIDVFDDFFRFVAQILEEHGDCSAMDFWAAAAACVRRYQAQFPELAEKFAHYDLFAADFTLSCLNRLQIRNHRQMIDLDEPVGRLQFVGRIANPLAAFADGGVERSKAS</sequence>
<dbReference type="Gene3D" id="1.10.510.40">
    <property type="match status" value="1"/>
</dbReference>
<dbReference type="GO" id="GO:0019290">
    <property type="term" value="P:siderophore biosynthetic process"/>
    <property type="evidence" value="ECO:0007669"/>
    <property type="project" value="InterPro"/>
</dbReference>
<dbReference type="Gene3D" id="3.40.630.30">
    <property type="match status" value="1"/>
</dbReference>
<feature type="domain" description="Acyltransferase MbtK/IucB-like conserved" evidence="2">
    <location>
        <begin position="40"/>
        <end position="87"/>
    </location>
</feature>
<dbReference type="InterPro" id="IPR037455">
    <property type="entry name" value="LucA/IucC-like"/>
</dbReference>
<accession>A6G0Y3</accession>
<dbReference type="STRING" id="391625.PPSIR1_41959"/>
<dbReference type="eggNOG" id="COG4264">
    <property type="taxonomic scope" value="Bacteria"/>
</dbReference>